<feature type="chain" id="PRO_5013890976" description="Outer membrane protein beta-barrel domain-containing protein" evidence="1">
    <location>
        <begin position="25"/>
        <end position="241"/>
    </location>
</feature>
<reference evidence="2 3" key="1">
    <citation type="submission" date="2017-10" db="EMBL/GenBank/DDBJ databases">
        <title>Draft genome of Longimonas halophila.</title>
        <authorList>
            <person name="Goh K.M."/>
            <person name="Shamsir M.S."/>
            <person name="Lim S.W."/>
        </authorList>
    </citation>
    <scope>NUCLEOTIDE SEQUENCE [LARGE SCALE GENOMIC DNA]</scope>
    <source>
        <strain evidence="2 3">KCTC 42399</strain>
    </source>
</reference>
<organism evidence="2 3">
    <name type="scientific">Longimonas halophila</name>
    <dbReference type="NCBI Taxonomy" id="1469170"/>
    <lineage>
        <taxon>Bacteria</taxon>
        <taxon>Pseudomonadati</taxon>
        <taxon>Rhodothermota</taxon>
        <taxon>Rhodothermia</taxon>
        <taxon>Rhodothermales</taxon>
        <taxon>Salisaetaceae</taxon>
        <taxon>Longimonas</taxon>
    </lineage>
</organism>
<sequence length="241" mass="26503">MMHRLTSFLFVIMLIGGSYPSVHAQNQTDASITGQGSLSFGLGIPTGDFNENTNNLGYGGNVYIGAEFPNSPVGVGIDFSVFAFGRNTRKAPFSETIPGVRVDVITTNTIVQPHLVLRLQPREGLVRPYAEGLFGFKYLFTDTRVQDERREDETIASSRNFDDFALSAGGAAGVHIRVAQGNPGSEQNSFRAIYLKLGLQYMWGREAEYLDISDGYNPDNPQVRQSNTTMLIPMIGVSFQF</sequence>
<evidence type="ECO:0000256" key="1">
    <source>
        <dbReference type="SAM" id="SignalP"/>
    </source>
</evidence>
<name>A0A2H3NLN5_9BACT</name>
<accession>A0A2H3NLN5</accession>
<keyword evidence="1" id="KW-0732">Signal</keyword>
<keyword evidence="3" id="KW-1185">Reference proteome</keyword>
<dbReference type="AlphaFoldDB" id="A0A2H3NLN5"/>
<evidence type="ECO:0000313" key="3">
    <source>
        <dbReference type="Proteomes" id="UP000221024"/>
    </source>
</evidence>
<dbReference type="EMBL" id="PDEP01000007">
    <property type="protein sequence ID" value="PEN06769.1"/>
    <property type="molecule type" value="Genomic_DNA"/>
</dbReference>
<evidence type="ECO:0000313" key="2">
    <source>
        <dbReference type="EMBL" id="PEN06769.1"/>
    </source>
</evidence>
<feature type="signal peptide" evidence="1">
    <location>
        <begin position="1"/>
        <end position="24"/>
    </location>
</feature>
<proteinExistence type="predicted"/>
<dbReference type="Proteomes" id="UP000221024">
    <property type="component" value="Unassembled WGS sequence"/>
</dbReference>
<dbReference type="RefSeq" id="WP_141491640.1">
    <property type="nucleotide sequence ID" value="NZ_PDEP01000007.1"/>
</dbReference>
<comment type="caution">
    <text evidence="2">The sequence shown here is derived from an EMBL/GenBank/DDBJ whole genome shotgun (WGS) entry which is preliminary data.</text>
</comment>
<evidence type="ECO:0008006" key="4">
    <source>
        <dbReference type="Google" id="ProtNLM"/>
    </source>
</evidence>
<dbReference type="OrthoDB" id="1492607at2"/>
<protein>
    <recommendedName>
        <fullName evidence="4">Outer membrane protein beta-barrel domain-containing protein</fullName>
    </recommendedName>
</protein>
<gene>
    <name evidence="2" type="ORF">CRI93_09020</name>
</gene>